<reference evidence="1 2" key="1">
    <citation type="journal article" date="2011" name="Front. Microbiol.">
        <title>Genomic signatures of strain selection and enhancement in Bacillus atrophaeus var. globigii, a historical biowarfare simulant.</title>
        <authorList>
            <person name="Gibbons H.S."/>
            <person name="Broomall S.M."/>
            <person name="McNew L.A."/>
            <person name="Daligault H."/>
            <person name="Chapman C."/>
            <person name="Bruce D."/>
            <person name="Karavis M."/>
            <person name="Krepps M."/>
            <person name="McGregor P.A."/>
            <person name="Hong C."/>
            <person name="Park K.H."/>
            <person name="Akmal A."/>
            <person name="Feldman A."/>
            <person name="Lin J.S."/>
            <person name="Chang W.E."/>
            <person name="Higgs B.W."/>
            <person name="Demirev P."/>
            <person name="Lindquist J."/>
            <person name="Liem A."/>
            <person name="Fochler E."/>
            <person name="Read T.D."/>
            <person name="Tapia R."/>
            <person name="Johnson S."/>
            <person name="Bishop-Lilly K.A."/>
            <person name="Detter C."/>
            <person name="Han C."/>
            <person name="Sozhamannan S."/>
            <person name="Rosenzweig C.N."/>
            <person name="Skowronski E.W."/>
        </authorList>
    </citation>
    <scope>NUCLEOTIDE SEQUENCE [LARGE SCALE GENOMIC DNA]</scope>
    <source>
        <strain evidence="1 2">CL-SP19</strain>
    </source>
</reference>
<accession>A0A432ZBX7</accession>
<dbReference type="RefSeq" id="WP_126785292.1">
    <property type="nucleotide sequence ID" value="NZ_PIQF01000003.1"/>
</dbReference>
<dbReference type="AlphaFoldDB" id="A0A432ZBX7"/>
<dbReference type="PANTHER" id="PTHR36154">
    <property type="entry name" value="DNA-BINDING TRANSCRIPTIONAL ACTIVATOR ALPA"/>
    <property type="match status" value="1"/>
</dbReference>
<comment type="caution">
    <text evidence="1">The sequence shown here is derived from an EMBL/GenBank/DDBJ whole genome shotgun (WGS) entry which is preliminary data.</text>
</comment>
<dbReference type="OrthoDB" id="8455288at2"/>
<evidence type="ECO:0000313" key="2">
    <source>
        <dbReference type="Proteomes" id="UP000287908"/>
    </source>
</evidence>
<evidence type="ECO:0000313" key="1">
    <source>
        <dbReference type="EMBL" id="RUO75445.1"/>
    </source>
</evidence>
<proteinExistence type="predicted"/>
<dbReference type="InterPro" id="IPR052931">
    <property type="entry name" value="Prophage_regulatory_activator"/>
</dbReference>
<dbReference type="Pfam" id="PF05930">
    <property type="entry name" value="Phage_AlpA"/>
    <property type="match status" value="1"/>
</dbReference>
<dbReference type="PANTHER" id="PTHR36154:SF1">
    <property type="entry name" value="DNA-BINDING TRANSCRIPTIONAL ACTIVATOR ALPA"/>
    <property type="match status" value="1"/>
</dbReference>
<dbReference type="InterPro" id="IPR010260">
    <property type="entry name" value="AlpA"/>
</dbReference>
<keyword evidence="2" id="KW-1185">Reference proteome</keyword>
<dbReference type="Proteomes" id="UP000287908">
    <property type="component" value="Unassembled WGS sequence"/>
</dbReference>
<dbReference type="EMBL" id="PIQF01000003">
    <property type="protein sequence ID" value="RUO75445.1"/>
    <property type="molecule type" value="Genomic_DNA"/>
</dbReference>
<name>A0A432ZBX7_9GAMM</name>
<protein>
    <submittedName>
        <fullName evidence="1">AlpA family transcriptional regulator</fullName>
    </submittedName>
</protein>
<organism evidence="1 2">
    <name type="scientific">Idiomarina seosinensis</name>
    <dbReference type="NCBI Taxonomy" id="281739"/>
    <lineage>
        <taxon>Bacteria</taxon>
        <taxon>Pseudomonadati</taxon>
        <taxon>Pseudomonadota</taxon>
        <taxon>Gammaproteobacteria</taxon>
        <taxon>Alteromonadales</taxon>
        <taxon>Idiomarinaceae</taxon>
        <taxon>Idiomarina</taxon>
    </lineage>
</organism>
<sequence>MQEHNIAQLPGKVLRLQEVLDLLSISKSYHFAKLDKNSKQYDPTYPKPISLGERSVRYIEQEVIDWINARKEERNAS</sequence>
<gene>
    <name evidence="1" type="ORF">CWI81_10765</name>
</gene>